<feature type="region of interest" description="Disordered" evidence="1">
    <location>
        <begin position="1"/>
        <end position="110"/>
    </location>
</feature>
<dbReference type="AlphaFoldDB" id="A0AAV7T4S7"/>
<feature type="compositionally biased region" description="Polar residues" evidence="1">
    <location>
        <begin position="32"/>
        <end position="82"/>
    </location>
</feature>
<evidence type="ECO:0000313" key="2">
    <source>
        <dbReference type="EMBL" id="KAJ1171306.1"/>
    </source>
</evidence>
<protein>
    <submittedName>
        <fullName evidence="2">Uncharacterized protein</fullName>
    </submittedName>
</protein>
<organism evidence="2 3">
    <name type="scientific">Pleurodeles waltl</name>
    <name type="common">Iberian ribbed newt</name>
    <dbReference type="NCBI Taxonomy" id="8319"/>
    <lineage>
        <taxon>Eukaryota</taxon>
        <taxon>Metazoa</taxon>
        <taxon>Chordata</taxon>
        <taxon>Craniata</taxon>
        <taxon>Vertebrata</taxon>
        <taxon>Euteleostomi</taxon>
        <taxon>Amphibia</taxon>
        <taxon>Batrachia</taxon>
        <taxon>Caudata</taxon>
        <taxon>Salamandroidea</taxon>
        <taxon>Salamandridae</taxon>
        <taxon>Pleurodelinae</taxon>
        <taxon>Pleurodeles</taxon>
    </lineage>
</organism>
<proteinExistence type="predicted"/>
<accession>A0AAV7T4S7</accession>
<dbReference type="EMBL" id="JANPWB010000007">
    <property type="protein sequence ID" value="KAJ1171306.1"/>
    <property type="molecule type" value="Genomic_DNA"/>
</dbReference>
<name>A0AAV7T4S7_PLEWA</name>
<gene>
    <name evidence="2" type="ORF">NDU88_003169</name>
</gene>
<evidence type="ECO:0000313" key="3">
    <source>
        <dbReference type="Proteomes" id="UP001066276"/>
    </source>
</evidence>
<keyword evidence="3" id="KW-1185">Reference proteome</keyword>
<reference evidence="2" key="1">
    <citation type="journal article" date="2022" name="bioRxiv">
        <title>Sequencing and chromosome-scale assembly of the giantPleurodeles waltlgenome.</title>
        <authorList>
            <person name="Brown T."/>
            <person name="Elewa A."/>
            <person name="Iarovenko S."/>
            <person name="Subramanian E."/>
            <person name="Araus A.J."/>
            <person name="Petzold A."/>
            <person name="Susuki M."/>
            <person name="Suzuki K.-i.T."/>
            <person name="Hayashi T."/>
            <person name="Toyoda A."/>
            <person name="Oliveira C."/>
            <person name="Osipova E."/>
            <person name="Leigh N.D."/>
            <person name="Simon A."/>
            <person name="Yun M.H."/>
        </authorList>
    </citation>
    <scope>NUCLEOTIDE SEQUENCE</scope>
    <source>
        <strain evidence="2">20211129_DDA</strain>
        <tissue evidence="2">Liver</tissue>
    </source>
</reference>
<dbReference type="Proteomes" id="UP001066276">
    <property type="component" value="Chromosome 4_1"/>
</dbReference>
<feature type="compositionally biased region" description="Low complexity" evidence="1">
    <location>
        <begin position="16"/>
        <end position="31"/>
    </location>
</feature>
<comment type="caution">
    <text evidence="2">The sequence shown here is derived from an EMBL/GenBank/DDBJ whole genome shotgun (WGS) entry which is preliminary data.</text>
</comment>
<evidence type="ECO:0000256" key="1">
    <source>
        <dbReference type="SAM" id="MobiDB-lite"/>
    </source>
</evidence>
<sequence>MSDVGQAAVPTAPDQSTTTPVLTPVPSFTTTGPGHNPTTSAVQPSLSVSPSHTINSATPAAHTAVQQGGTVASPTSRTQGPNHASPPLFVSLHTGPDKSGPTPAADHQAR</sequence>